<dbReference type="EMBL" id="UZAJ01040906">
    <property type="protein sequence ID" value="VDP17333.1"/>
    <property type="molecule type" value="Genomic_DNA"/>
</dbReference>
<accession>A0A183I438</accession>
<keyword evidence="5" id="KW-1185">Reference proteome</keyword>
<evidence type="ECO:0000256" key="2">
    <source>
        <dbReference type="PROSITE-ProRule" id="PRU00302"/>
    </source>
</evidence>
<dbReference type="WBParaSite" id="OFLC_0001450801-mRNA-1">
    <property type="protein sequence ID" value="OFLC_0001450801-mRNA-1"/>
    <property type="gene ID" value="OFLC_0001450801"/>
</dbReference>
<evidence type="ECO:0000259" key="3">
    <source>
        <dbReference type="PROSITE" id="PS50923"/>
    </source>
</evidence>
<dbReference type="InterPro" id="IPR000436">
    <property type="entry name" value="Sushi_SCR_CCP_dom"/>
</dbReference>
<dbReference type="InterPro" id="IPR035976">
    <property type="entry name" value="Sushi/SCR/CCP_sf"/>
</dbReference>
<protein>
    <submittedName>
        <fullName evidence="6">Sushi domain-containing protein</fullName>
    </submittedName>
</protein>
<dbReference type="PROSITE" id="PS50923">
    <property type="entry name" value="SUSHI"/>
    <property type="match status" value="2"/>
</dbReference>
<dbReference type="Gene3D" id="2.10.70.10">
    <property type="entry name" value="Complement Module, domain 1"/>
    <property type="match status" value="2"/>
</dbReference>
<reference evidence="4 5" key="2">
    <citation type="submission" date="2018-11" db="EMBL/GenBank/DDBJ databases">
        <authorList>
            <consortium name="Pathogen Informatics"/>
        </authorList>
    </citation>
    <scope>NUCLEOTIDE SEQUENCE [LARGE SCALE GENOMIC DNA]</scope>
</reference>
<evidence type="ECO:0000256" key="1">
    <source>
        <dbReference type="ARBA" id="ARBA00023157"/>
    </source>
</evidence>
<feature type="domain" description="Sushi" evidence="3">
    <location>
        <begin position="48"/>
        <end position="108"/>
    </location>
</feature>
<evidence type="ECO:0000313" key="4">
    <source>
        <dbReference type="EMBL" id="VDP17333.1"/>
    </source>
</evidence>
<dbReference type="CDD" id="cd00033">
    <property type="entry name" value="CCP"/>
    <property type="match status" value="2"/>
</dbReference>
<keyword evidence="2" id="KW-0768">Sushi</keyword>
<dbReference type="SUPFAM" id="SSF57535">
    <property type="entry name" value="Complement control module/SCR domain"/>
    <property type="match status" value="2"/>
</dbReference>
<feature type="domain" description="Sushi" evidence="3">
    <location>
        <begin position="1"/>
        <end position="42"/>
    </location>
</feature>
<evidence type="ECO:0000313" key="6">
    <source>
        <dbReference type="WBParaSite" id="OFLC_0001450801-mRNA-1"/>
    </source>
</evidence>
<evidence type="ECO:0000313" key="5">
    <source>
        <dbReference type="Proteomes" id="UP000267606"/>
    </source>
</evidence>
<dbReference type="Pfam" id="PF00084">
    <property type="entry name" value="Sushi"/>
    <property type="match status" value="1"/>
</dbReference>
<feature type="disulfide bond" evidence="2">
    <location>
        <begin position="13"/>
        <end position="40"/>
    </location>
</feature>
<gene>
    <name evidence="4" type="ORF">OFLC_LOCUS14500</name>
</gene>
<reference evidence="6" key="1">
    <citation type="submission" date="2016-06" db="UniProtKB">
        <authorList>
            <consortium name="WormBaseParasite"/>
        </authorList>
    </citation>
    <scope>IDENTIFICATION</scope>
</reference>
<keyword evidence="1 2" id="KW-1015">Disulfide bond</keyword>
<organism evidence="6">
    <name type="scientific">Onchocerca flexuosa</name>
    <dbReference type="NCBI Taxonomy" id="387005"/>
    <lineage>
        <taxon>Eukaryota</taxon>
        <taxon>Metazoa</taxon>
        <taxon>Ecdysozoa</taxon>
        <taxon>Nematoda</taxon>
        <taxon>Chromadorea</taxon>
        <taxon>Rhabditida</taxon>
        <taxon>Spirurina</taxon>
        <taxon>Spiruromorpha</taxon>
        <taxon>Filarioidea</taxon>
        <taxon>Onchocercidae</taxon>
        <taxon>Onchocerca</taxon>
    </lineage>
</organism>
<proteinExistence type="predicted"/>
<name>A0A183I438_9BILA</name>
<comment type="caution">
    <text evidence="2">Lacks conserved residue(s) required for the propagation of feature annotation.</text>
</comment>
<dbReference type="Proteomes" id="UP000267606">
    <property type="component" value="Unassembled WGS sequence"/>
</dbReference>
<dbReference type="AlphaFoldDB" id="A0A183I438"/>
<sequence length="110" mass="12198">MTNHMGSVVFLLCKPPYVLEGNPFVVCGSDGEWRPLLGTCKLPQKSVNYCQPYVYNTSTSLHYNSVLKKIPLGTTIILECPYGQRIQGNSSSKCVKGKWQPTLGNCVKKD</sequence>